<dbReference type="Proteomes" id="UP001314263">
    <property type="component" value="Unassembled WGS sequence"/>
</dbReference>
<dbReference type="PANTHER" id="PTHR12514">
    <property type="entry name" value="ENHANCER OF YELLOW 2 TRANSCRIPTION FACTOR"/>
    <property type="match status" value="1"/>
</dbReference>
<dbReference type="EMBL" id="CAUYUE010000016">
    <property type="protein sequence ID" value="CAK0787296.1"/>
    <property type="molecule type" value="Genomic_DNA"/>
</dbReference>
<organism evidence="1 2">
    <name type="scientific">Coccomyxa viridis</name>
    <dbReference type="NCBI Taxonomy" id="1274662"/>
    <lineage>
        <taxon>Eukaryota</taxon>
        <taxon>Viridiplantae</taxon>
        <taxon>Chlorophyta</taxon>
        <taxon>core chlorophytes</taxon>
        <taxon>Trebouxiophyceae</taxon>
        <taxon>Trebouxiophyceae incertae sedis</taxon>
        <taxon>Coccomyxaceae</taxon>
        <taxon>Coccomyxa</taxon>
    </lineage>
</organism>
<name>A0AAV1IKZ8_9CHLO</name>
<dbReference type="GO" id="GO:0006406">
    <property type="term" value="P:mRNA export from nucleus"/>
    <property type="evidence" value="ECO:0007669"/>
    <property type="project" value="InterPro"/>
</dbReference>
<dbReference type="AlphaFoldDB" id="A0AAV1IKZ8"/>
<dbReference type="GO" id="GO:0000124">
    <property type="term" value="C:SAGA complex"/>
    <property type="evidence" value="ECO:0007669"/>
    <property type="project" value="InterPro"/>
</dbReference>
<evidence type="ECO:0000313" key="2">
    <source>
        <dbReference type="Proteomes" id="UP001314263"/>
    </source>
</evidence>
<reference evidence="1 2" key="1">
    <citation type="submission" date="2023-10" db="EMBL/GenBank/DDBJ databases">
        <authorList>
            <person name="Maclean D."/>
            <person name="Macfadyen A."/>
        </authorList>
    </citation>
    <scope>NUCLEOTIDE SEQUENCE [LARGE SCALE GENOMIC DNA]</scope>
</reference>
<evidence type="ECO:0008006" key="3">
    <source>
        <dbReference type="Google" id="ProtNLM"/>
    </source>
</evidence>
<sequence length="72" mass="8347">MSRLKQLLWDRLEESGWRYDVEEHAKEILLQEGNENMTVDALVKALRPRGRMTVPDNIKAELLSKLRAAIVT</sequence>
<dbReference type="InterPro" id="IPR038212">
    <property type="entry name" value="TF_EnY2_sf"/>
</dbReference>
<dbReference type="InterPro" id="IPR018783">
    <property type="entry name" value="TF_ENY2"/>
</dbReference>
<dbReference type="Gene3D" id="1.10.246.140">
    <property type="match status" value="1"/>
</dbReference>
<gene>
    <name evidence="1" type="ORF">CVIRNUC_010514</name>
</gene>
<evidence type="ECO:0000313" key="1">
    <source>
        <dbReference type="EMBL" id="CAK0787296.1"/>
    </source>
</evidence>
<protein>
    <recommendedName>
        <fullName evidence="3">Enhancer of yellow 2 transcription factor</fullName>
    </recommendedName>
</protein>
<dbReference type="GO" id="GO:0003713">
    <property type="term" value="F:transcription coactivator activity"/>
    <property type="evidence" value="ECO:0007669"/>
    <property type="project" value="InterPro"/>
</dbReference>
<keyword evidence="2" id="KW-1185">Reference proteome</keyword>
<dbReference type="Pfam" id="PF10163">
    <property type="entry name" value="EnY2"/>
    <property type="match status" value="1"/>
</dbReference>
<proteinExistence type="predicted"/>
<dbReference type="GO" id="GO:0005643">
    <property type="term" value="C:nuclear pore"/>
    <property type="evidence" value="ECO:0007669"/>
    <property type="project" value="InterPro"/>
</dbReference>
<comment type="caution">
    <text evidence="1">The sequence shown here is derived from an EMBL/GenBank/DDBJ whole genome shotgun (WGS) entry which is preliminary data.</text>
</comment>
<accession>A0AAV1IKZ8</accession>